<accession>A0AA40DGW9</accession>
<reference evidence="1" key="1">
    <citation type="submission" date="2023-06" db="EMBL/GenBank/DDBJ databases">
        <title>Genome-scale phylogeny and comparative genomics of the fungal order Sordariales.</title>
        <authorList>
            <consortium name="Lawrence Berkeley National Laboratory"/>
            <person name="Hensen N."/>
            <person name="Bonometti L."/>
            <person name="Westerberg I."/>
            <person name="Brannstrom I.O."/>
            <person name="Guillou S."/>
            <person name="Cros-Aarteil S."/>
            <person name="Calhoun S."/>
            <person name="Haridas S."/>
            <person name="Kuo A."/>
            <person name="Mondo S."/>
            <person name="Pangilinan J."/>
            <person name="Riley R."/>
            <person name="LaButti K."/>
            <person name="Andreopoulos B."/>
            <person name="Lipzen A."/>
            <person name="Chen C."/>
            <person name="Yanf M."/>
            <person name="Daum C."/>
            <person name="Ng V."/>
            <person name="Clum A."/>
            <person name="Steindorff A."/>
            <person name="Ohm R."/>
            <person name="Martin F."/>
            <person name="Silar P."/>
            <person name="Natvig D."/>
            <person name="Lalanne C."/>
            <person name="Gautier V."/>
            <person name="Ament-velasquez S.L."/>
            <person name="Kruys A."/>
            <person name="Hutchinson M.I."/>
            <person name="Powell A.J."/>
            <person name="Barry K."/>
            <person name="Miller A.N."/>
            <person name="Grigoriev I.V."/>
            <person name="Debuchy R."/>
            <person name="Gladieux P."/>
            <person name="Thoren M.H."/>
            <person name="Johannesson H."/>
        </authorList>
    </citation>
    <scope>NUCLEOTIDE SEQUENCE</scope>
    <source>
        <strain evidence="1">SMH2392-1A</strain>
    </source>
</reference>
<sequence>MKRRNDLGDLCRCIDFRQILLLDDTVTEVILSLDPGPESVKLPYTIQPSADSDADSEYASVMNTSGPVPWKTRSESASLFKIVAMASPLDGSLKSGRKKS</sequence>
<proteinExistence type="predicted"/>
<dbReference type="RefSeq" id="XP_060289928.1">
    <property type="nucleotide sequence ID" value="XM_060435320.1"/>
</dbReference>
<dbReference type="GeneID" id="85318590"/>
<evidence type="ECO:0000313" key="1">
    <source>
        <dbReference type="EMBL" id="KAK0703069.1"/>
    </source>
</evidence>
<keyword evidence="2" id="KW-1185">Reference proteome</keyword>
<protein>
    <submittedName>
        <fullName evidence="1">Uncharacterized protein</fullName>
    </submittedName>
</protein>
<organism evidence="1 2">
    <name type="scientific">Lasiosphaeria miniovina</name>
    <dbReference type="NCBI Taxonomy" id="1954250"/>
    <lineage>
        <taxon>Eukaryota</taxon>
        <taxon>Fungi</taxon>
        <taxon>Dikarya</taxon>
        <taxon>Ascomycota</taxon>
        <taxon>Pezizomycotina</taxon>
        <taxon>Sordariomycetes</taxon>
        <taxon>Sordariomycetidae</taxon>
        <taxon>Sordariales</taxon>
        <taxon>Lasiosphaeriaceae</taxon>
        <taxon>Lasiosphaeria</taxon>
    </lineage>
</organism>
<evidence type="ECO:0000313" key="2">
    <source>
        <dbReference type="Proteomes" id="UP001172101"/>
    </source>
</evidence>
<comment type="caution">
    <text evidence="1">The sequence shown here is derived from an EMBL/GenBank/DDBJ whole genome shotgun (WGS) entry which is preliminary data.</text>
</comment>
<dbReference type="Proteomes" id="UP001172101">
    <property type="component" value="Unassembled WGS sequence"/>
</dbReference>
<dbReference type="EMBL" id="JAUIRO010000008">
    <property type="protein sequence ID" value="KAK0703069.1"/>
    <property type="molecule type" value="Genomic_DNA"/>
</dbReference>
<gene>
    <name evidence="1" type="ORF">B0T26DRAFT_489905</name>
</gene>
<name>A0AA40DGW9_9PEZI</name>
<dbReference type="AlphaFoldDB" id="A0AA40DGW9"/>